<name>A0A5N7MXN8_9HYPH</name>
<evidence type="ECO:0000313" key="2">
    <source>
        <dbReference type="Proteomes" id="UP000403266"/>
    </source>
</evidence>
<accession>A0A5N7MXN8</accession>
<dbReference type="OrthoDB" id="8265080at2"/>
<keyword evidence="2" id="KW-1185">Reference proteome</keyword>
<dbReference type="AlphaFoldDB" id="A0A5N7MXN8"/>
<reference evidence="1 2" key="1">
    <citation type="journal article" date="2019" name="Syst. Appl. Microbiol.">
        <title>Microvirga tunisiensis sp. nov., a root nodule symbiotic bacterium isolated from Lupinus micranthus and L. luteus grown in Northern Tunisia.</title>
        <authorList>
            <person name="Msaddak A."/>
            <person name="Rejili M."/>
            <person name="Duran D."/>
            <person name="Mars M."/>
            <person name="Palacios J.M."/>
            <person name="Ruiz-Argueso T."/>
            <person name="Rey L."/>
            <person name="Imperial J."/>
        </authorList>
    </citation>
    <scope>NUCLEOTIDE SEQUENCE [LARGE SCALE GENOMIC DNA]</scope>
    <source>
        <strain evidence="1 2">Lmie10</strain>
    </source>
</reference>
<comment type="caution">
    <text evidence="1">The sequence shown here is derived from an EMBL/GenBank/DDBJ whole genome shotgun (WGS) entry which is preliminary data.</text>
</comment>
<dbReference type="Proteomes" id="UP000403266">
    <property type="component" value="Unassembled WGS sequence"/>
</dbReference>
<sequence length="76" mass="8265">MTKDAKRFVDQWIDENVHPTGYAAVGDASKAEQLARACWVEADKAGISRDTIEDSVGNLVDYIELVQEILAGGLSL</sequence>
<dbReference type="EMBL" id="VOSK01000946">
    <property type="protein sequence ID" value="MPR31722.1"/>
    <property type="molecule type" value="Genomic_DNA"/>
</dbReference>
<dbReference type="RefSeq" id="WP_152718808.1">
    <property type="nucleotide sequence ID" value="NZ_VOSJ01001023.1"/>
</dbReference>
<gene>
    <name evidence="1" type="ORF">FS320_44690</name>
</gene>
<organism evidence="1 2">
    <name type="scientific">Microvirga tunisiensis</name>
    <dbReference type="NCBI Taxonomy" id="2108360"/>
    <lineage>
        <taxon>Bacteria</taxon>
        <taxon>Pseudomonadati</taxon>
        <taxon>Pseudomonadota</taxon>
        <taxon>Alphaproteobacteria</taxon>
        <taxon>Hyphomicrobiales</taxon>
        <taxon>Methylobacteriaceae</taxon>
        <taxon>Microvirga</taxon>
    </lineage>
</organism>
<proteinExistence type="predicted"/>
<protein>
    <submittedName>
        <fullName evidence="1">DUF768 domain-containing protein</fullName>
    </submittedName>
</protein>
<evidence type="ECO:0000313" key="1">
    <source>
        <dbReference type="EMBL" id="MPR31722.1"/>
    </source>
</evidence>